<reference evidence="4 5" key="1">
    <citation type="submission" date="2024-06" db="EMBL/GenBank/DDBJ databases">
        <title>Genomic Encyclopedia of Type Strains, Phase IV (KMG-IV): sequencing the most valuable type-strain genomes for metagenomic binning, comparative biology and taxonomic classification.</title>
        <authorList>
            <person name="Goeker M."/>
        </authorList>
    </citation>
    <scope>NUCLEOTIDE SEQUENCE [LARGE SCALE GENOMIC DNA]</scope>
    <source>
        <strain evidence="4 5">DSM 28302</strain>
    </source>
</reference>
<dbReference type="Gene3D" id="3.40.190.10">
    <property type="entry name" value="Periplasmic binding protein-like II"/>
    <property type="match status" value="2"/>
</dbReference>
<dbReference type="SUPFAM" id="SSF53850">
    <property type="entry name" value="Periplasmic binding protein-like II"/>
    <property type="match status" value="1"/>
</dbReference>
<keyword evidence="1 2" id="KW-0732">Signal</keyword>
<dbReference type="InterPro" id="IPR001638">
    <property type="entry name" value="Solute-binding_3/MltF_N"/>
</dbReference>
<feature type="chain" id="PRO_5047536906" evidence="2">
    <location>
        <begin position="22"/>
        <end position="267"/>
    </location>
</feature>
<dbReference type="PROSITE" id="PS51257">
    <property type="entry name" value="PROKAR_LIPOPROTEIN"/>
    <property type="match status" value="1"/>
</dbReference>
<evidence type="ECO:0000256" key="1">
    <source>
        <dbReference type="ARBA" id="ARBA00022729"/>
    </source>
</evidence>
<sequence>MKLKKIALLGLAALTTLTLVACGSSSKDSQAAIKEKGKLVVAISPDYAPFEFQSLVNGKNKIVGADVELAQDIADELGVELELSSMSFNNVLTSLTSGKADIAISGLSYTKERAKVYDFSDVYYETENAILVRKSELDKYTSLDDLAGKKVAALKGAIEETLAKEQLTDSNIVGLTAMGEAINELKSGHVDAVTLEAPVAAGYIAKNDDIALAKVALKVEDGDAKAIAMPKGSDELKKTINKVIEKVKSEDKYKTYIEEAAKLTEAE</sequence>
<dbReference type="PANTHER" id="PTHR35936">
    <property type="entry name" value="MEMBRANE-BOUND LYTIC MUREIN TRANSGLYCOSYLASE F"/>
    <property type="match status" value="1"/>
</dbReference>
<name>A0ABV2JF89_9STRE</name>
<feature type="signal peptide" evidence="2">
    <location>
        <begin position="1"/>
        <end position="21"/>
    </location>
</feature>
<evidence type="ECO:0000259" key="3">
    <source>
        <dbReference type="SMART" id="SM00062"/>
    </source>
</evidence>
<dbReference type="EMBL" id="JBEPLN010000015">
    <property type="protein sequence ID" value="MET3634434.1"/>
    <property type="molecule type" value="Genomic_DNA"/>
</dbReference>
<proteinExistence type="predicted"/>
<dbReference type="Pfam" id="PF00497">
    <property type="entry name" value="SBP_bac_3"/>
    <property type="match status" value="1"/>
</dbReference>
<dbReference type="Proteomes" id="UP001549037">
    <property type="component" value="Unassembled WGS sequence"/>
</dbReference>
<feature type="domain" description="Solute-binding protein family 3/N-terminal" evidence="3">
    <location>
        <begin position="38"/>
        <end position="260"/>
    </location>
</feature>
<evidence type="ECO:0000313" key="4">
    <source>
        <dbReference type="EMBL" id="MET3634434.1"/>
    </source>
</evidence>
<dbReference type="SMART" id="SM00062">
    <property type="entry name" value="PBPb"/>
    <property type="match status" value="1"/>
</dbReference>
<accession>A0ABV2JF89</accession>
<comment type="caution">
    <text evidence="4">The sequence shown here is derived from an EMBL/GenBank/DDBJ whole genome shotgun (WGS) entry which is preliminary data.</text>
</comment>
<dbReference type="PANTHER" id="PTHR35936:SF17">
    <property type="entry name" value="ARGININE-BINDING EXTRACELLULAR PROTEIN ARTP"/>
    <property type="match status" value="1"/>
</dbReference>
<dbReference type="RefSeq" id="WP_354368793.1">
    <property type="nucleotide sequence ID" value="NZ_JBEPLN010000015.1"/>
</dbReference>
<gene>
    <name evidence="4" type="ORF">ABID28_001077</name>
</gene>
<protein>
    <submittedName>
        <fullName evidence="4">Polar amino acid transport system substrate-binding protein</fullName>
    </submittedName>
</protein>
<evidence type="ECO:0000313" key="5">
    <source>
        <dbReference type="Proteomes" id="UP001549037"/>
    </source>
</evidence>
<organism evidence="4 5">
    <name type="scientific">Streptococcus porcorum</name>
    <dbReference type="NCBI Taxonomy" id="701526"/>
    <lineage>
        <taxon>Bacteria</taxon>
        <taxon>Bacillati</taxon>
        <taxon>Bacillota</taxon>
        <taxon>Bacilli</taxon>
        <taxon>Lactobacillales</taxon>
        <taxon>Streptococcaceae</taxon>
        <taxon>Streptococcus</taxon>
    </lineage>
</organism>
<evidence type="ECO:0000256" key="2">
    <source>
        <dbReference type="SAM" id="SignalP"/>
    </source>
</evidence>
<keyword evidence="5" id="KW-1185">Reference proteome</keyword>